<dbReference type="PANTHER" id="PTHR30176:SF3">
    <property type="entry name" value="FERREDOXIN-TYPE PROTEIN NAPH"/>
    <property type="match status" value="1"/>
</dbReference>
<evidence type="ECO:0000256" key="1">
    <source>
        <dbReference type="ARBA" id="ARBA00022448"/>
    </source>
</evidence>
<feature type="transmembrane region" description="Helical" evidence="7">
    <location>
        <begin position="7"/>
        <end position="29"/>
    </location>
</feature>
<evidence type="ECO:0000256" key="2">
    <source>
        <dbReference type="ARBA" id="ARBA00022485"/>
    </source>
</evidence>
<dbReference type="PANTHER" id="PTHR30176">
    <property type="entry name" value="FERREDOXIN-TYPE PROTEIN NAPH"/>
    <property type="match status" value="1"/>
</dbReference>
<dbReference type="AlphaFoldDB" id="A0A9Y2AJ80"/>
<dbReference type="Pfam" id="PF14697">
    <property type="entry name" value="Fer4_21"/>
    <property type="match status" value="1"/>
</dbReference>
<dbReference type="KEGG" id="sgbi:P3F81_00650"/>
<name>A0A9Y2AJ80_9FIRM</name>
<dbReference type="Pfam" id="PF12801">
    <property type="entry name" value="Fer4_5"/>
    <property type="match status" value="2"/>
</dbReference>
<evidence type="ECO:0000259" key="8">
    <source>
        <dbReference type="PROSITE" id="PS51379"/>
    </source>
</evidence>
<dbReference type="GO" id="GO:0046872">
    <property type="term" value="F:metal ion binding"/>
    <property type="evidence" value="ECO:0007669"/>
    <property type="project" value="UniProtKB-KW"/>
</dbReference>
<feature type="transmembrane region" description="Helical" evidence="7">
    <location>
        <begin position="156"/>
        <end position="175"/>
    </location>
</feature>
<keyword evidence="7" id="KW-0812">Transmembrane</keyword>
<keyword evidence="4" id="KW-0249">Electron transport</keyword>
<proteinExistence type="predicted"/>
<keyword evidence="7" id="KW-1133">Transmembrane helix</keyword>
<evidence type="ECO:0000256" key="3">
    <source>
        <dbReference type="ARBA" id="ARBA00022723"/>
    </source>
</evidence>
<feature type="transmembrane region" description="Helical" evidence="7">
    <location>
        <begin position="114"/>
        <end position="136"/>
    </location>
</feature>
<dbReference type="RefSeq" id="WP_147667332.1">
    <property type="nucleotide sequence ID" value="NZ_CP120678.1"/>
</dbReference>
<feature type="domain" description="4Fe-4S ferredoxin-type" evidence="8">
    <location>
        <begin position="207"/>
        <end position="236"/>
    </location>
</feature>
<keyword evidence="6" id="KW-0411">Iron-sulfur</keyword>
<reference evidence="9" key="1">
    <citation type="submission" date="2023-03" db="EMBL/GenBank/DDBJ databases">
        <title>Selenobaculum gbiensis gen. nov. sp. nov., a new bacterium isolated from the gut microbiota of IBD patient.</title>
        <authorList>
            <person name="Yeo S."/>
            <person name="Park H."/>
            <person name="Huh C.S."/>
        </authorList>
    </citation>
    <scope>NUCLEOTIDE SEQUENCE</scope>
    <source>
        <strain evidence="9">ICN-92133</strain>
    </source>
</reference>
<dbReference type="InterPro" id="IPR051684">
    <property type="entry name" value="Electron_Trans/Redox"/>
</dbReference>
<evidence type="ECO:0000256" key="5">
    <source>
        <dbReference type="ARBA" id="ARBA00023004"/>
    </source>
</evidence>
<feature type="domain" description="4Fe-4S ferredoxin-type" evidence="8">
    <location>
        <begin position="238"/>
        <end position="265"/>
    </location>
</feature>
<evidence type="ECO:0000256" key="4">
    <source>
        <dbReference type="ARBA" id="ARBA00022982"/>
    </source>
</evidence>
<accession>A0A9Y2AJ80</accession>
<evidence type="ECO:0000313" key="9">
    <source>
        <dbReference type="EMBL" id="WIW70867.1"/>
    </source>
</evidence>
<protein>
    <submittedName>
        <fullName evidence="9">4Fe-4S binding protein</fullName>
    </submittedName>
</protein>
<sequence length="280" mass="32035">MKRFIGYLIGLVLFYAPFALYQKFLFYLLGKTNYADIHDFCLRIPLEHIWRGRIFEQFTIETITMFLFISSAFFLGPFFCGRLCIAGALGEYLSQLIPHKIQINWTRYIDPAPVRYGILIGFLLSPLIGGYLACAFCNYRLIEAGIFYIFMGERTVLSSSVLFTAILWLGLFGLFTRGGRGFCNFICPVGAAQNLIHWLGSKFSFVLRLKINHSHCIQCGKCVDRCPMGALQIQKNMLHHHAHHCITCKQCIESCPVKAISYTTEKKSLKHQEVNLCNKK</sequence>
<dbReference type="InterPro" id="IPR017896">
    <property type="entry name" value="4Fe4S_Fe-S-bd"/>
</dbReference>
<dbReference type="Proteomes" id="UP001243623">
    <property type="component" value="Chromosome"/>
</dbReference>
<keyword evidence="1" id="KW-0813">Transport</keyword>
<organism evidence="9 10">
    <name type="scientific">Selenobaculum gibii</name>
    <dbReference type="NCBI Taxonomy" id="3054208"/>
    <lineage>
        <taxon>Bacteria</taxon>
        <taxon>Bacillati</taxon>
        <taxon>Bacillota</taxon>
        <taxon>Negativicutes</taxon>
        <taxon>Selenomonadales</taxon>
        <taxon>Selenomonadaceae</taxon>
        <taxon>Selenobaculum</taxon>
    </lineage>
</organism>
<evidence type="ECO:0000256" key="6">
    <source>
        <dbReference type="ARBA" id="ARBA00023014"/>
    </source>
</evidence>
<dbReference type="PROSITE" id="PS51379">
    <property type="entry name" value="4FE4S_FER_2"/>
    <property type="match status" value="2"/>
</dbReference>
<dbReference type="Gene3D" id="3.30.70.20">
    <property type="match status" value="1"/>
</dbReference>
<keyword evidence="7" id="KW-0472">Membrane</keyword>
<dbReference type="PROSITE" id="PS00198">
    <property type="entry name" value="4FE4S_FER_1"/>
    <property type="match status" value="1"/>
</dbReference>
<keyword evidence="10" id="KW-1185">Reference proteome</keyword>
<evidence type="ECO:0000256" key="7">
    <source>
        <dbReference type="SAM" id="Phobius"/>
    </source>
</evidence>
<keyword evidence="5" id="KW-0408">Iron</keyword>
<keyword evidence="3" id="KW-0479">Metal-binding</keyword>
<evidence type="ECO:0000313" key="10">
    <source>
        <dbReference type="Proteomes" id="UP001243623"/>
    </source>
</evidence>
<dbReference type="SUPFAM" id="SSF54862">
    <property type="entry name" value="4Fe-4S ferredoxins"/>
    <property type="match status" value="1"/>
</dbReference>
<feature type="transmembrane region" description="Helical" evidence="7">
    <location>
        <begin position="65"/>
        <end position="93"/>
    </location>
</feature>
<gene>
    <name evidence="9" type="ORF">P3F81_00650</name>
</gene>
<keyword evidence="2" id="KW-0004">4Fe-4S</keyword>
<dbReference type="GO" id="GO:0051539">
    <property type="term" value="F:4 iron, 4 sulfur cluster binding"/>
    <property type="evidence" value="ECO:0007669"/>
    <property type="project" value="UniProtKB-KW"/>
</dbReference>
<dbReference type="InterPro" id="IPR017900">
    <property type="entry name" value="4Fe4S_Fe_S_CS"/>
</dbReference>
<dbReference type="GO" id="GO:0005886">
    <property type="term" value="C:plasma membrane"/>
    <property type="evidence" value="ECO:0007669"/>
    <property type="project" value="TreeGrafter"/>
</dbReference>
<dbReference type="EMBL" id="CP120678">
    <property type="protein sequence ID" value="WIW70867.1"/>
    <property type="molecule type" value="Genomic_DNA"/>
</dbReference>